<evidence type="ECO:0000256" key="1">
    <source>
        <dbReference type="SAM" id="SignalP"/>
    </source>
</evidence>
<protein>
    <submittedName>
        <fullName evidence="2">Uncharacterized protein</fullName>
    </submittedName>
</protein>
<proteinExistence type="predicted"/>
<reference evidence="3" key="1">
    <citation type="submission" date="2023-07" db="EMBL/GenBank/DDBJ databases">
        <title>Genome sequencing of Purple Non-Sulfur Bacteria from various extreme environments.</title>
        <authorList>
            <person name="Mayer M."/>
        </authorList>
    </citation>
    <scope>NUCLEOTIDE SEQUENCE [LARGE SCALE GENOMIC DNA]</scope>
    <source>
        <strain evidence="3">DSM 17935</strain>
    </source>
</reference>
<comment type="caution">
    <text evidence="2">The sequence shown here is derived from an EMBL/GenBank/DDBJ whole genome shotgun (WGS) entry which is preliminary data.</text>
</comment>
<organism evidence="2 3">
    <name type="scientific">Rhodobium gokarnense</name>
    <dbReference type="NCBI Taxonomy" id="364296"/>
    <lineage>
        <taxon>Bacteria</taxon>
        <taxon>Pseudomonadati</taxon>
        <taxon>Pseudomonadota</taxon>
        <taxon>Alphaproteobacteria</taxon>
        <taxon>Hyphomicrobiales</taxon>
        <taxon>Rhodobiaceae</taxon>
        <taxon>Rhodobium</taxon>
    </lineage>
</organism>
<dbReference type="EMBL" id="JAOQNS010000006">
    <property type="protein sequence ID" value="MCW2308096.1"/>
    <property type="molecule type" value="Genomic_DNA"/>
</dbReference>
<evidence type="ECO:0000313" key="2">
    <source>
        <dbReference type="EMBL" id="MCW2308096.1"/>
    </source>
</evidence>
<keyword evidence="3" id="KW-1185">Reference proteome</keyword>
<dbReference type="RefSeq" id="WP_264601722.1">
    <property type="nucleotide sequence ID" value="NZ_JAOQNS010000006.1"/>
</dbReference>
<feature type="signal peptide" evidence="1">
    <location>
        <begin position="1"/>
        <end position="21"/>
    </location>
</feature>
<evidence type="ECO:0000313" key="3">
    <source>
        <dbReference type="Proteomes" id="UP001209755"/>
    </source>
</evidence>
<gene>
    <name evidence="2" type="ORF">M2319_002435</name>
</gene>
<keyword evidence="1" id="KW-0732">Signal</keyword>
<name>A0ABT3HCG3_9HYPH</name>
<sequence length="133" mass="14226">MKNVCATILLLGIFFAGEALARGYDFVVTCQDGYQVIYTVRYGDIDPGKEYARVTAARKLAPFHGNSCSASDFRTAADCPGCPREQFEGGTITGDELARLGNGDLTVIPEVAIGVPIKTADKIIKGIGKAFKF</sequence>
<feature type="chain" id="PRO_5045760274" evidence="1">
    <location>
        <begin position="22"/>
        <end position="133"/>
    </location>
</feature>
<dbReference type="Proteomes" id="UP001209755">
    <property type="component" value="Unassembled WGS sequence"/>
</dbReference>
<accession>A0ABT3HCG3</accession>